<evidence type="ECO:0000256" key="3">
    <source>
        <dbReference type="ARBA" id="ARBA00022989"/>
    </source>
</evidence>
<dbReference type="InterPro" id="IPR049326">
    <property type="entry name" value="Rhodopsin_dom_fungi"/>
</dbReference>
<evidence type="ECO:0000256" key="6">
    <source>
        <dbReference type="SAM" id="Phobius"/>
    </source>
</evidence>
<dbReference type="GO" id="GO:0016020">
    <property type="term" value="C:membrane"/>
    <property type="evidence" value="ECO:0007669"/>
    <property type="project" value="UniProtKB-SubCell"/>
</dbReference>
<accession>A0A7C8MBB3</accession>
<comment type="similarity">
    <text evidence="5">Belongs to the SAT4 family.</text>
</comment>
<feature type="transmembrane region" description="Helical" evidence="6">
    <location>
        <begin position="6"/>
        <end position="27"/>
    </location>
</feature>
<dbReference type="Pfam" id="PF20684">
    <property type="entry name" value="Fung_rhodopsin"/>
    <property type="match status" value="1"/>
</dbReference>
<evidence type="ECO:0000313" key="8">
    <source>
        <dbReference type="EMBL" id="KAF2871123.1"/>
    </source>
</evidence>
<keyword evidence="9" id="KW-1185">Reference proteome</keyword>
<sequence>MFYGAWSLIVLNGVYYTIGTALVIWACNPREKIWNPFIPGGRCLDSTAVFRTAASFNIFSDVSILILPSLSIWQLHVPFKKKVEIFLLLALGLL</sequence>
<evidence type="ECO:0000256" key="4">
    <source>
        <dbReference type="ARBA" id="ARBA00023136"/>
    </source>
</evidence>
<evidence type="ECO:0000256" key="2">
    <source>
        <dbReference type="ARBA" id="ARBA00022692"/>
    </source>
</evidence>
<organism evidence="8 9">
    <name type="scientific">Massariosphaeria phaeospora</name>
    <dbReference type="NCBI Taxonomy" id="100035"/>
    <lineage>
        <taxon>Eukaryota</taxon>
        <taxon>Fungi</taxon>
        <taxon>Dikarya</taxon>
        <taxon>Ascomycota</taxon>
        <taxon>Pezizomycotina</taxon>
        <taxon>Dothideomycetes</taxon>
        <taxon>Pleosporomycetidae</taxon>
        <taxon>Pleosporales</taxon>
        <taxon>Pleosporales incertae sedis</taxon>
        <taxon>Massariosphaeria</taxon>
    </lineage>
</organism>
<dbReference type="AlphaFoldDB" id="A0A7C8MBB3"/>
<keyword evidence="3 6" id="KW-1133">Transmembrane helix</keyword>
<dbReference type="OrthoDB" id="4682787at2759"/>
<reference evidence="8 9" key="1">
    <citation type="submission" date="2020-01" db="EMBL/GenBank/DDBJ databases">
        <authorList>
            <consortium name="DOE Joint Genome Institute"/>
            <person name="Haridas S."/>
            <person name="Albert R."/>
            <person name="Binder M."/>
            <person name="Bloem J."/>
            <person name="Labutti K."/>
            <person name="Salamov A."/>
            <person name="Andreopoulos B."/>
            <person name="Baker S.E."/>
            <person name="Barry K."/>
            <person name="Bills G."/>
            <person name="Bluhm B.H."/>
            <person name="Cannon C."/>
            <person name="Castanera R."/>
            <person name="Culley D.E."/>
            <person name="Daum C."/>
            <person name="Ezra D."/>
            <person name="Gonzalez J.B."/>
            <person name="Henrissat B."/>
            <person name="Kuo A."/>
            <person name="Liang C."/>
            <person name="Lipzen A."/>
            <person name="Lutzoni F."/>
            <person name="Magnuson J."/>
            <person name="Mondo S."/>
            <person name="Nolan M."/>
            <person name="Ohm R."/>
            <person name="Pangilinan J."/>
            <person name="Park H.-J.H."/>
            <person name="Ramirez L."/>
            <person name="Alfaro M."/>
            <person name="Sun H."/>
            <person name="Tritt A."/>
            <person name="Yoshinaga Y."/>
            <person name="Zwiers L.-H.L."/>
            <person name="Turgeon B.G."/>
            <person name="Goodwin S.B."/>
            <person name="Spatafora J.W."/>
            <person name="Crous P.W."/>
            <person name="Grigoriev I.V."/>
        </authorList>
    </citation>
    <scope>NUCLEOTIDE SEQUENCE [LARGE SCALE GENOMIC DNA]</scope>
    <source>
        <strain evidence="8 9">CBS 611.86</strain>
    </source>
</reference>
<comment type="subcellular location">
    <subcellularLocation>
        <location evidence="1">Membrane</location>
        <topology evidence="1">Multi-pass membrane protein</topology>
    </subcellularLocation>
</comment>
<name>A0A7C8MBB3_9PLEO</name>
<keyword evidence="2 6" id="KW-0812">Transmembrane</keyword>
<evidence type="ECO:0000259" key="7">
    <source>
        <dbReference type="Pfam" id="PF20684"/>
    </source>
</evidence>
<evidence type="ECO:0000256" key="5">
    <source>
        <dbReference type="ARBA" id="ARBA00038359"/>
    </source>
</evidence>
<protein>
    <recommendedName>
        <fullName evidence="7">Rhodopsin domain-containing protein</fullName>
    </recommendedName>
</protein>
<comment type="caution">
    <text evidence="8">The sequence shown here is derived from an EMBL/GenBank/DDBJ whole genome shotgun (WGS) entry which is preliminary data.</text>
</comment>
<feature type="domain" description="Rhodopsin" evidence="7">
    <location>
        <begin position="5"/>
        <end position="93"/>
    </location>
</feature>
<dbReference type="PANTHER" id="PTHR33048">
    <property type="entry name" value="PTH11-LIKE INTEGRAL MEMBRANE PROTEIN (AFU_ORTHOLOGUE AFUA_5G11245)"/>
    <property type="match status" value="1"/>
</dbReference>
<proteinExistence type="inferred from homology"/>
<dbReference type="EMBL" id="JAADJZ010000012">
    <property type="protein sequence ID" value="KAF2871123.1"/>
    <property type="molecule type" value="Genomic_DNA"/>
</dbReference>
<dbReference type="Proteomes" id="UP000481861">
    <property type="component" value="Unassembled WGS sequence"/>
</dbReference>
<evidence type="ECO:0000256" key="1">
    <source>
        <dbReference type="ARBA" id="ARBA00004141"/>
    </source>
</evidence>
<dbReference type="PANTHER" id="PTHR33048:SF146">
    <property type="entry name" value="INTEGRAL MEMBRANE PROTEIN"/>
    <property type="match status" value="1"/>
</dbReference>
<keyword evidence="4 6" id="KW-0472">Membrane</keyword>
<dbReference type="InterPro" id="IPR052337">
    <property type="entry name" value="SAT4-like"/>
</dbReference>
<gene>
    <name evidence="8" type="ORF">BDV95DRAFT_573330</name>
</gene>
<evidence type="ECO:0000313" key="9">
    <source>
        <dbReference type="Proteomes" id="UP000481861"/>
    </source>
</evidence>